<dbReference type="AlphaFoldDB" id="A0A242CIH1"/>
<reference evidence="4" key="1">
    <citation type="submission" date="2017-05" db="EMBL/GenBank/DDBJ databases">
        <title>The Genome Sequence of Enterococcus sp. 4G2_DIV0659.</title>
        <authorList>
            <consortium name="The Broad Institute Genomics Platform"/>
            <consortium name="The Broad Institute Genomic Center for Infectious Diseases"/>
            <person name="Earl A."/>
            <person name="Manson A."/>
            <person name="Schwartman J."/>
            <person name="Gilmore M."/>
            <person name="Abouelleil A."/>
            <person name="Cao P."/>
            <person name="Chapman S."/>
            <person name="Cusick C."/>
            <person name="Shea T."/>
            <person name="Young S."/>
            <person name="Neafsey D."/>
            <person name="Nusbaum C."/>
            <person name="Birren B."/>
        </authorList>
    </citation>
    <scope>NUCLEOTIDE SEQUENCE [LARGE SCALE GENOMIC DNA]</scope>
    <source>
        <strain evidence="4">4G2_DIV0659</strain>
    </source>
</reference>
<dbReference type="Proteomes" id="UP000195139">
    <property type="component" value="Unassembled WGS sequence"/>
</dbReference>
<dbReference type="RefSeq" id="WP_086329644.1">
    <property type="nucleotide sequence ID" value="NZ_NGLE02000001.1"/>
</dbReference>
<evidence type="ECO:0000259" key="2">
    <source>
        <dbReference type="Pfam" id="PF00144"/>
    </source>
</evidence>
<dbReference type="Pfam" id="PF00144">
    <property type="entry name" value="Beta-lactamase"/>
    <property type="match status" value="1"/>
</dbReference>
<keyword evidence="5" id="KW-1185">Reference proteome</keyword>
<evidence type="ECO:0000313" key="3">
    <source>
        <dbReference type="EMBL" id="MEI5995233.1"/>
    </source>
</evidence>
<dbReference type="EMBL" id="NGLE01000001">
    <property type="protein sequence ID" value="OTO10037.1"/>
    <property type="molecule type" value="Genomic_DNA"/>
</dbReference>
<dbReference type="OrthoDB" id="9803467at2"/>
<dbReference type="PANTHER" id="PTHR43283:SF11">
    <property type="entry name" value="BETA-LACTAMASE-RELATED DOMAIN-CONTAINING PROTEIN"/>
    <property type="match status" value="1"/>
</dbReference>
<gene>
    <name evidence="4" type="ORF">A5880_000720</name>
    <name evidence="3" type="ORF">A5880_002823</name>
</gene>
<feature type="domain" description="Beta-lactamase-related" evidence="2">
    <location>
        <begin position="7"/>
        <end position="320"/>
    </location>
</feature>
<accession>A0A242CIH1</accession>
<dbReference type="InterPro" id="IPR050789">
    <property type="entry name" value="Diverse_Enzym_Activities"/>
</dbReference>
<comment type="caution">
    <text evidence="4">The sequence shown here is derived from an EMBL/GenBank/DDBJ whole genome shotgun (WGS) entry which is preliminary data.</text>
</comment>
<dbReference type="Gene3D" id="3.40.710.10">
    <property type="entry name" value="DD-peptidase/beta-lactamase superfamily"/>
    <property type="match status" value="1"/>
</dbReference>
<dbReference type="InterPro" id="IPR001466">
    <property type="entry name" value="Beta-lactam-related"/>
</dbReference>
<dbReference type="STRING" id="1834181.A5880_000720"/>
<dbReference type="EMBL" id="NGLE02000001">
    <property type="protein sequence ID" value="MEI5995233.1"/>
    <property type="molecule type" value="Genomic_DNA"/>
</dbReference>
<dbReference type="GO" id="GO:0016787">
    <property type="term" value="F:hydrolase activity"/>
    <property type="evidence" value="ECO:0007669"/>
    <property type="project" value="UniProtKB-KW"/>
</dbReference>
<sequence length="345" mass="39072">MYNETRKKINDYLDEGIFPSVSFSFIKGRTSEDYVWGNAQVLPTIEPLTASMLFDVASLTKVVCTTTVVLQLIEKGAIELDAPFIRYYPAFEDGAITIRHLLTHTSDIESYIENRDKLTKEELRLAYQSVKSGAQLGKKVAYTDTGTILLGFMLEKLLEKDVIDIFKECVLDPLGMSESIFLPSDVSKTVPTENHPVRGLLRGQTHDPKAFVLAEHGGNAGLFTNLRDLKKFTTMYLNEGVYQNHRLLKKETILSLLSDQTPTKKGHRSLGWDLKEDKTGELMLFHTGYTGTFLLIDVLGNEAFVFLSNRVHPVDNKEEYIEKRDELIQTYLNEKITNKGESLSF</sequence>
<protein>
    <recommendedName>
        <fullName evidence="2">Beta-lactamase-related domain-containing protein</fullName>
    </recommendedName>
</protein>
<proteinExistence type="predicted"/>
<dbReference type="SUPFAM" id="SSF56601">
    <property type="entry name" value="beta-lactamase/transpeptidase-like"/>
    <property type="match status" value="1"/>
</dbReference>
<keyword evidence="1" id="KW-0378">Hydrolase</keyword>
<evidence type="ECO:0000313" key="4">
    <source>
        <dbReference type="EMBL" id="OTO10037.1"/>
    </source>
</evidence>
<name>A0A242CIH1_9ENTE</name>
<dbReference type="InterPro" id="IPR012338">
    <property type="entry name" value="Beta-lactam/transpept-like"/>
</dbReference>
<evidence type="ECO:0000313" key="5">
    <source>
        <dbReference type="Proteomes" id="UP000195139"/>
    </source>
</evidence>
<dbReference type="PANTHER" id="PTHR43283">
    <property type="entry name" value="BETA-LACTAMASE-RELATED"/>
    <property type="match status" value="1"/>
</dbReference>
<evidence type="ECO:0000256" key="1">
    <source>
        <dbReference type="ARBA" id="ARBA00022801"/>
    </source>
</evidence>
<reference evidence="3 5" key="2">
    <citation type="submission" date="2018-07" db="EMBL/GenBank/DDBJ databases">
        <title>The Genome Sequence of Enterococcus sp. DIV0659b.</title>
        <authorList>
            <consortium name="The Broad Institute Genomics Platform"/>
            <consortium name="The Broad Institute Genomic Center for Infectious Diseases"/>
            <person name="Earl A."/>
            <person name="Manson A."/>
            <person name="Schwartman J."/>
            <person name="Gilmore M."/>
            <person name="Abouelleil A."/>
            <person name="Cao P."/>
            <person name="Chapman S."/>
            <person name="Cusick C."/>
            <person name="Shea T."/>
            <person name="Young S."/>
            <person name="Neafsey D."/>
            <person name="Nusbaum C."/>
            <person name="Birren B."/>
        </authorList>
    </citation>
    <scope>NUCLEOTIDE SEQUENCE [LARGE SCALE GENOMIC DNA]</scope>
    <source>
        <strain evidence="3 5">4G2_DIV0659</strain>
    </source>
</reference>
<organism evidence="4">
    <name type="scientific">Candidatus Enterococcus mansonii</name>
    <dbReference type="NCBI Taxonomy" id="1834181"/>
    <lineage>
        <taxon>Bacteria</taxon>
        <taxon>Bacillati</taxon>
        <taxon>Bacillota</taxon>
        <taxon>Bacilli</taxon>
        <taxon>Lactobacillales</taxon>
        <taxon>Enterococcaceae</taxon>
        <taxon>Enterococcus</taxon>
    </lineage>
</organism>